<dbReference type="RefSeq" id="WP_191321076.1">
    <property type="nucleotide sequence ID" value="NZ_BNCG01000040.1"/>
</dbReference>
<dbReference type="Gene3D" id="1.10.10.10">
    <property type="entry name" value="Winged helix-like DNA-binding domain superfamily/Winged helix DNA-binding domain"/>
    <property type="match status" value="1"/>
</dbReference>
<gene>
    <name evidence="2" type="ORF">ACFONL_22960</name>
</gene>
<sequence>MKYIHNLTDWPELRWSDEKLAQRLAAVRHRQGRLIGRMEALGFPLREEAVLHALTEDVLKSSEIEGEVLDREQVRSSIARRLGMDIGGLVAADRHVEGVVEMMLDATQNYNQPLTAERLFGWHAALFPTGRSGMSRITVGAWRTPEAGPMQVVSGPVGRERVHYEAPESKRLDEEMSRFLDWFETATPDPVLKAGIAHLWFVTIHPFDDGNGRIARAIADLALARAEGTAQRFYSMSAQIRTERKAYYDMLEATQKGDLDITPWLLWFIDCLDRAFDGAEVILASVLRKARFWEAIAEQKLNERQRKVINRLLDGFEGKLTNAKWATITKASSDTALRDINDLVQRGILTKDQGGGRSTSYSLAAAPGDVEIGS</sequence>
<dbReference type="EMBL" id="JBHRYC010000125">
    <property type="protein sequence ID" value="MFC3640199.1"/>
    <property type="molecule type" value="Genomic_DNA"/>
</dbReference>
<dbReference type="SUPFAM" id="SSF140931">
    <property type="entry name" value="Fic-like"/>
    <property type="match status" value="1"/>
</dbReference>
<evidence type="ECO:0000313" key="2">
    <source>
        <dbReference type="EMBL" id="MFC3640199.1"/>
    </source>
</evidence>
<proteinExistence type="predicted"/>
<dbReference type="PROSITE" id="PS51459">
    <property type="entry name" value="FIDO"/>
    <property type="match status" value="1"/>
</dbReference>
<organism evidence="2 3">
    <name type="scientific">Camelimonas fluminis</name>
    <dbReference type="NCBI Taxonomy" id="1576911"/>
    <lineage>
        <taxon>Bacteria</taxon>
        <taxon>Pseudomonadati</taxon>
        <taxon>Pseudomonadota</taxon>
        <taxon>Alphaproteobacteria</taxon>
        <taxon>Hyphomicrobiales</taxon>
        <taxon>Chelatococcaceae</taxon>
        <taxon>Camelimonas</taxon>
    </lineage>
</organism>
<keyword evidence="3" id="KW-1185">Reference proteome</keyword>
<dbReference type="Gene3D" id="1.10.3290.10">
    <property type="entry name" value="Fido-like domain"/>
    <property type="match status" value="1"/>
</dbReference>
<dbReference type="InterPro" id="IPR036597">
    <property type="entry name" value="Fido-like_dom_sf"/>
</dbReference>
<dbReference type="InterPro" id="IPR003812">
    <property type="entry name" value="Fido"/>
</dbReference>
<dbReference type="Pfam" id="PF13776">
    <property type="entry name" value="DUF4172"/>
    <property type="match status" value="1"/>
</dbReference>
<name>A0ABV7UQ90_9HYPH</name>
<dbReference type="InterPro" id="IPR025230">
    <property type="entry name" value="DUF4172"/>
</dbReference>
<dbReference type="Pfam" id="PF02661">
    <property type="entry name" value="Fic"/>
    <property type="match status" value="1"/>
</dbReference>
<dbReference type="InterPro" id="IPR040198">
    <property type="entry name" value="Fido_containing"/>
</dbReference>
<evidence type="ECO:0000259" key="1">
    <source>
        <dbReference type="PROSITE" id="PS51459"/>
    </source>
</evidence>
<accession>A0ABV7UQ90</accession>
<dbReference type="PANTHER" id="PTHR13504:SF33">
    <property type="entry name" value="FIC FAMILY PROTEIN"/>
    <property type="match status" value="1"/>
</dbReference>
<dbReference type="PANTHER" id="PTHR13504">
    <property type="entry name" value="FIDO DOMAIN-CONTAINING PROTEIN DDB_G0283145"/>
    <property type="match status" value="1"/>
</dbReference>
<feature type="domain" description="Fido" evidence="1">
    <location>
        <begin position="114"/>
        <end position="270"/>
    </location>
</feature>
<dbReference type="Proteomes" id="UP001595704">
    <property type="component" value="Unassembled WGS sequence"/>
</dbReference>
<dbReference type="InterPro" id="IPR036388">
    <property type="entry name" value="WH-like_DNA-bd_sf"/>
</dbReference>
<evidence type="ECO:0000313" key="3">
    <source>
        <dbReference type="Proteomes" id="UP001595704"/>
    </source>
</evidence>
<protein>
    <submittedName>
        <fullName evidence="2">Fic family protein</fullName>
    </submittedName>
</protein>
<reference evidence="3" key="1">
    <citation type="journal article" date="2019" name="Int. J. Syst. Evol. Microbiol.">
        <title>The Global Catalogue of Microorganisms (GCM) 10K type strain sequencing project: providing services to taxonomists for standard genome sequencing and annotation.</title>
        <authorList>
            <consortium name="The Broad Institute Genomics Platform"/>
            <consortium name="The Broad Institute Genome Sequencing Center for Infectious Disease"/>
            <person name="Wu L."/>
            <person name="Ma J."/>
        </authorList>
    </citation>
    <scope>NUCLEOTIDE SEQUENCE [LARGE SCALE GENOMIC DNA]</scope>
    <source>
        <strain evidence="3">KCTC 42282</strain>
    </source>
</reference>
<comment type="caution">
    <text evidence="2">The sequence shown here is derived from an EMBL/GenBank/DDBJ whole genome shotgun (WGS) entry which is preliminary data.</text>
</comment>